<dbReference type="Proteomes" id="UP000441523">
    <property type="component" value="Unassembled WGS sequence"/>
</dbReference>
<evidence type="ECO:0000256" key="1">
    <source>
        <dbReference type="ARBA" id="ARBA00022801"/>
    </source>
</evidence>
<name>A0A6N6MRM9_9HYPH</name>
<keyword evidence="1" id="KW-0378">Hydrolase</keyword>
<organism evidence="4 5">
    <name type="scientific">Methylobacterium planeticum</name>
    <dbReference type="NCBI Taxonomy" id="2615211"/>
    <lineage>
        <taxon>Bacteria</taxon>
        <taxon>Pseudomonadati</taxon>
        <taxon>Pseudomonadota</taxon>
        <taxon>Alphaproteobacteria</taxon>
        <taxon>Hyphomicrobiales</taxon>
        <taxon>Methylobacteriaceae</taxon>
        <taxon>Methylobacterium</taxon>
    </lineage>
</organism>
<evidence type="ECO:0000313" key="4">
    <source>
        <dbReference type="EMBL" id="KAB1073082.1"/>
    </source>
</evidence>
<dbReference type="InterPro" id="IPR029069">
    <property type="entry name" value="HotDog_dom_sf"/>
</dbReference>
<dbReference type="SUPFAM" id="SSF54637">
    <property type="entry name" value="Thioesterase/thiol ester dehydrase-isomerase"/>
    <property type="match status" value="1"/>
</dbReference>
<dbReference type="InterPro" id="IPR006683">
    <property type="entry name" value="Thioestr_dom"/>
</dbReference>
<comment type="caution">
    <text evidence="4">The sequence shown here is derived from an EMBL/GenBank/DDBJ whole genome shotgun (WGS) entry which is preliminary data.</text>
</comment>
<keyword evidence="5" id="KW-1185">Reference proteome</keyword>
<dbReference type="Gene3D" id="3.10.129.10">
    <property type="entry name" value="Hotdog Thioesterase"/>
    <property type="match status" value="1"/>
</dbReference>
<dbReference type="Pfam" id="PF03061">
    <property type="entry name" value="4HBT"/>
    <property type="match status" value="1"/>
</dbReference>
<evidence type="ECO:0000313" key="5">
    <source>
        <dbReference type="Proteomes" id="UP000441523"/>
    </source>
</evidence>
<dbReference type="EMBL" id="VZZJ01000010">
    <property type="protein sequence ID" value="KAB1073082.1"/>
    <property type="molecule type" value="Genomic_DNA"/>
</dbReference>
<dbReference type="NCBIfam" id="TIGR00369">
    <property type="entry name" value="unchar_dom_1"/>
    <property type="match status" value="1"/>
</dbReference>
<dbReference type="GO" id="GO:0016289">
    <property type="term" value="F:acyl-CoA hydrolase activity"/>
    <property type="evidence" value="ECO:0007669"/>
    <property type="project" value="UniProtKB-ARBA"/>
</dbReference>
<keyword evidence="2" id="KW-0472">Membrane</keyword>
<evidence type="ECO:0000259" key="3">
    <source>
        <dbReference type="Pfam" id="PF03061"/>
    </source>
</evidence>
<feature type="domain" description="Thioesterase" evidence="3">
    <location>
        <begin position="59"/>
        <end position="130"/>
    </location>
</feature>
<protein>
    <submittedName>
        <fullName evidence="4">PaaI family thioesterase</fullName>
    </submittedName>
</protein>
<accession>A0A6N6MRM9</accession>
<dbReference type="CDD" id="cd03443">
    <property type="entry name" value="PaaI_thioesterase"/>
    <property type="match status" value="1"/>
</dbReference>
<dbReference type="InterPro" id="IPR003736">
    <property type="entry name" value="PAAI_dom"/>
</dbReference>
<gene>
    <name evidence="4" type="ORF">F6X51_13345</name>
</gene>
<keyword evidence="2" id="KW-1133">Transmembrane helix</keyword>
<feature type="transmembrane region" description="Helical" evidence="2">
    <location>
        <begin position="73"/>
        <end position="91"/>
    </location>
</feature>
<sequence>MTGMTDLAPSVMTLAEVVAFLEREFPQIHHGGRSYHLEAVGPASARMRMDHHERHLRPGGTVSGPAMMALADLALYAAILANIGPVALAVTTNLSFNFLRRPGATGLVGEARLLKLGRRLAVGEVLITAAGAEDLVCHATGTYSIPPRR</sequence>
<dbReference type="AlphaFoldDB" id="A0A6N6MRM9"/>
<reference evidence="4 5" key="1">
    <citation type="submission" date="2019-09" db="EMBL/GenBank/DDBJ databases">
        <title>YIM 132548 draft genome.</title>
        <authorList>
            <person name="Jiang L."/>
        </authorList>
    </citation>
    <scope>NUCLEOTIDE SEQUENCE [LARGE SCALE GENOMIC DNA]</scope>
    <source>
        <strain evidence="4 5">YIM 132548</strain>
    </source>
</reference>
<evidence type="ECO:0000256" key="2">
    <source>
        <dbReference type="SAM" id="Phobius"/>
    </source>
</evidence>
<keyword evidence="2" id="KW-0812">Transmembrane</keyword>
<proteinExistence type="predicted"/>